<evidence type="ECO:0000256" key="8">
    <source>
        <dbReference type="SAM" id="MobiDB-lite"/>
    </source>
</evidence>
<dbReference type="PANTHER" id="PTHR40626">
    <property type="entry name" value="MIP31509P"/>
    <property type="match status" value="1"/>
</dbReference>
<keyword evidence="6" id="KW-0539">Nucleus</keyword>
<dbReference type="PANTHER" id="PTHR40626:SF13">
    <property type="entry name" value="RESPIRATION FACTOR 2-RELATED"/>
    <property type="match status" value="1"/>
</dbReference>
<dbReference type="InterPro" id="IPR013087">
    <property type="entry name" value="Znf_C2H2_type"/>
</dbReference>
<sequence length="820" mass="93105">MDLAASSTTLPLPRSYETSLRIDTPKAKNSPQKGKSNTHTCGTCFRTFNRREHRIRHERCHTNEKPYECTTCHRRYARQDLVARHETVIHGIEKKYRKGPRPREENVILNKADKPPEESPTASQQDSIELNIDPELQSTENDLVIQDTTEVPTTTTEYTHLTSLQSNIDPELLDGHDSRKVSWNMEAQFMEFDNGSGSSTQHGDVQKAFGGMDPLAGLFDITQDPFLSNAEWYGPLTQQISPDQSVDMAHPSWHPQDYFPFNDHVVELPRHDKSEGSIKHVDSLPVILERPQEKPAAEFAPEDLRAAILEDLQKYITPEELRNLELPRTRFLQKFLRSYIKSFHCHLPILHITQILGCDTPSPLRLAICCIGALYLMDRKNATLFKDLGTKALRTDLEENSGMPSLWALQSKLLITFFNAFNGKPSDIQIATEDMTFLQKEFRLKIQKLCPRVDRPTATTTPWPLWRNREASKRLLFGILILGSLMSVTYDLSPGVTMAPGIDLELPEDEALWEAPSEEKWQATLKSVQTRERIPGLKAAWNFLAYGKGLDPFGGESTAWSTFSILAVIHLVINHMWYLMQTTQYLTVFAFDPEVEQKLRSLSDVSISSALGRCYQVLTSGRPESERSNDDPEGPMIFNCLALLRVGFVRTSIAGVALNQIVHLTEDEAIRSQAIRSYVQSEIPRSAFVPTAVKRIFQALCLPLSAGHILTKKTAAFTWSIEHAISGWECVLYFTKWIHVIETQTHGVPLNPQEQEIMNNVRNILLDVDGDWDGTRPMAPAICRWWAGLYDDTWVWEVTRRMGFLLRELGSAFEAHTPLA</sequence>
<dbReference type="CDD" id="cd12148">
    <property type="entry name" value="fungal_TF_MHR"/>
    <property type="match status" value="1"/>
</dbReference>
<dbReference type="Proteomes" id="UP000235786">
    <property type="component" value="Unassembled WGS sequence"/>
</dbReference>
<evidence type="ECO:0000313" key="11">
    <source>
        <dbReference type="Proteomes" id="UP000235786"/>
    </source>
</evidence>
<keyword evidence="2" id="KW-0479">Metal-binding</keyword>
<name>A0A2J6QWI0_HYAVF</name>
<evidence type="ECO:0000256" key="7">
    <source>
        <dbReference type="PROSITE-ProRule" id="PRU00042"/>
    </source>
</evidence>
<feature type="domain" description="C2H2-type" evidence="9">
    <location>
        <begin position="67"/>
        <end position="95"/>
    </location>
</feature>
<dbReference type="GO" id="GO:0006351">
    <property type="term" value="P:DNA-templated transcription"/>
    <property type="evidence" value="ECO:0007669"/>
    <property type="project" value="InterPro"/>
</dbReference>
<evidence type="ECO:0000313" key="10">
    <source>
        <dbReference type="EMBL" id="PMD30603.1"/>
    </source>
</evidence>
<evidence type="ECO:0000256" key="1">
    <source>
        <dbReference type="ARBA" id="ARBA00004123"/>
    </source>
</evidence>
<evidence type="ECO:0000259" key="9">
    <source>
        <dbReference type="PROSITE" id="PS50157"/>
    </source>
</evidence>
<dbReference type="GO" id="GO:0000981">
    <property type="term" value="F:DNA-binding transcription factor activity, RNA polymerase II-specific"/>
    <property type="evidence" value="ECO:0007669"/>
    <property type="project" value="InterPro"/>
</dbReference>
<evidence type="ECO:0000256" key="5">
    <source>
        <dbReference type="ARBA" id="ARBA00022833"/>
    </source>
</evidence>
<gene>
    <name evidence="10" type="ORF">L207DRAFT_573432</name>
</gene>
<feature type="compositionally biased region" description="Polar residues" evidence="8">
    <location>
        <begin position="27"/>
        <end position="38"/>
    </location>
</feature>
<evidence type="ECO:0000256" key="3">
    <source>
        <dbReference type="ARBA" id="ARBA00022737"/>
    </source>
</evidence>
<dbReference type="GO" id="GO:0000785">
    <property type="term" value="C:chromatin"/>
    <property type="evidence" value="ECO:0007669"/>
    <property type="project" value="TreeGrafter"/>
</dbReference>
<reference evidence="10 11" key="1">
    <citation type="submission" date="2016-04" db="EMBL/GenBank/DDBJ databases">
        <title>A degradative enzymes factory behind the ericoid mycorrhizal symbiosis.</title>
        <authorList>
            <consortium name="DOE Joint Genome Institute"/>
            <person name="Martino E."/>
            <person name="Morin E."/>
            <person name="Grelet G."/>
            <person name="Kuo A."/>
            <person name="Kohler A."/>
            <person name="Daghino S."/>
            <person name="Barry K."/>
            <person name="Choi C."/>
            <person name="Cichocki N."/>
            <person name="Clum A."/>
            <person name="Copeland A."/>
            <person name="Hainaut M."/>
            <person name="Haridas S."/>
            <person name="Labutti K."/>
            <person name="Lindquist E."/>
            <person name="Lipzen A."/>
            <person name="Khouja H.-R."/>
            <person name="Murat C."/>
            <person name="Ohm R."/>
            <person name="Olson A."/>
            <person name="Spatafora J."/>
            <person name="Veneault-Fourrey C."/>
            <person name="Henrissat B."/>
            <person name="Grigoriev I."/>
            <person name="Martin F."/>
            <person name="Perotto S."/>
        </authorList>
    </citation>
    <scope>NUCLEOTIDE SEQUENCE [LARGE SCALE GENOMIC DNA]</scope>
    <source>
        <strain evidence="10 11">F</strain>
    </source>
</reference>
<dbReference type="GO" id="GO:0000978">
    <property type="term" value="F:RNA polymerase II cis-regulatory region sequence-specific DNA binding"/>
    <property type="evidence" value="ECO:0007669"/>
    <property type="project" value="InterPro"/>
</dbReference>
<proteinExistence type="predicted"/>
<dbReference type="PROSITE" id="PS50157">
    <property type="entry name" value="ZINC_FINGER_C2H2_2"/>
    <property type="match status" value="2"/>
</dbReference>
<dbReference type="AlphaFoldDB" id="A0A2J6QWI0"/>
<dbReference type="PROSITE" id="PS00028">
    <property type="entry name" value="ZINC_FINGER_C2H2_1"/>
    <property type="match status" value="2"/>
</dbReference>
<dbReference type="Gene3D" id="3.30.160.60">
    <property type="entry name" value="Classic Zinc Finger"/>
    <property type="match status" value="2"/>
</dbReference>
<keyword evidence="4 7" id="KW-0863">Zinc-finger</keyword>
<dbReference type="InterPro" id="IPR007219">
    <property type="entry name" value="XnlR_reg_dom"/>
</dbReference>
<feature type="compositionally biased region" description="Polar residues" evidence="8">
    <location>
        <begin position="1"/>
        <end position="10"/>
    </location>
</feature>
<keyword evidence="5" id="KW-0862">Zinc</keyword>
<dbReference type="GO" id="GO:0005634">
    <property type="term" value="C:nucleus"/>
    <property type="evidence" value="ECO:0007669"/>
    <property type="project" value="UniProtKB-SubCell"/>
</dbReference>
<accession>A0A2J6QWI0</accession>
<protein>
    <recommendedName>
        <fullName evidence="9">C2H2-type domain-containing protein</fullName>
    </recommendedName>
</protein>
<feature type="region of interest" description="Disordered" evidence="8">
    <location>
        <begin position="1"/>
        <end position="38"/>
    </location>
</feature>
<comment type="subcellular location">
    <subcellularLocation>
        <location evidence="1">Nucleus</location>
    </subcellularLocation>
</comment>
<evidence type="ECO:0000256" key="6">
    <source>
        <dbReference type="ARBA" id="ARBA00023242"/>
    </source>
</evidence>
<feature type="compositionally biased region" description="Basic and acidic residues" evidence="8">
    <location>
        <begin position="101"/>
        <end position="117"/>
    </location>
</feature>
<evidence type="ECO:0000256" key="4">
    <source>
        <dbReference type="ARBA" id="ARBA00022771"/>
    </source>
</evidence>
<dbReference type="GO" id="GO:0008270">
    <property type="term" value="F:zinc ion binding"/>
    <property type="evidence" value="ECO:0007669"/>
    <property type="project" value="UniProtKB-KW"/>
</dbReference>
<dbReference type="SMART" id="SM00355">
    <property type="entry name" value="ZnF_C2H2"/>
    <property type="match status" value="2"/>
</dbReference>
<dbReference type="InterPro" id="IPR036236">
    <property type="entry name" value="Znf_C2H2_sf"/>
</dbReference>
<feature type="region of interest" description="Disordered" evidence="8">
    <location>
        <begin position="95"/>
        <end position="128"/>
    </location>
</feature>
<dbReference type="STRING" id="1149755.A0A2J6QWI0"/>
<keyword evidence="3" id="KW-0677">Repeat</keyword>
<dbReference type="Pfam" id="PF04082">
    <property type="entry name" value="Fungal_trans"/>
    <property type="match status" value="1"/>
</dbReference>
<feature type="domain" description="C2H2-type" evidence="9">
    <location>
        <begin position="39"/>
        <end position="66"/>
    </location>
</feature>
<dbReference type="EMBL" id="KZ613966">
    <property type="protein sequence ID" value="PMD30603.1"/>
    <property type="molecule type" value="Genomic_DNA"/>
</dbReference>
<dbReference type="InterPro" id="IPR051059">
    <property type="entry name" value="VerF-like"/>
</dbReference>
<dbReference type="OrthoDB" id="3553926at2759"/>
<organism evidence="10 11">
    <name type="scientific">Hyaloscypha variabilis (strain UAMH 11265 / GT02V1 / F)</name>
    <name type="common">Meliniomyces variabilis</name>
    <dbReference type="NCBI Taxonomy" id="1149755"/>
    <lineage>
        <taxon>Eukaryota</taxon>
        <taxon>Fungi</taxon>
        <taxon>Dikarya</taxon>
        <taxon>Ascomycota</taxon>
        <taxon>Pezizomycotina</taxon>
        <taxon>Leotiomycetes</taxon>
        <taxon>Helotiales</taxon>
        <taxon>Hyaloscyphaceae</taxon>
        <taxon>Hyaloscypha</taxon>
        <taxon>Hyaloscypha variabilis</taxon>
    </lineage>
</organism>
<dbReference type="SUPFAM" id="SSF57667">
    <property type="entry name" value="beta-beta-alpha zinc fingers"/>
    <property type="match status" value="1"/>
</dbReference>
<evidence type="ECO:0000256" key="2">
    <source>
        <dbReference type="ARBA" id="ARBA00022723"/>
    </source>
</evidence>
<keyword evidence="11" id="KW-1185">Reference proteome</keyword>